<evidence type="ECO:0000313" key="2">
    <source>
        <dbReference type="Proteomes" id="UP000252698"/>
    </source>
</evidence>
<name>A0A2Z5JPL0_STRAR</name>
<gene>
    <name evidence="1" type="ORF">C5746_41340</name>
</gene>
<proteinExistence type="predicted"/>
<dbReference type="KEGG" id="sata:C5746_41340"/>
<dbReference type="EMBL" id="CP027306">
    <property type="protein sequence ID" value="AXE82238.1"/>
    <property type="molecule type" value="Genomic_DNA"/>
</dbReference>
<organism evidence="1 2">
    <name type="scientific">Streptomyces atratus</name>
    <dbReference type="NCBI Taxonomy" id="1893"/>
    <lineage>
        <taxon>Bacteria</taxon>
        <taxon>Bacillati</taxon>
        <taxon>Actinomycetota</taxon>
        <taxon>Actinomycetes</taxon>
        <taxon>Kitasatosporales</taxon>
        <taxon>Streptomycetaceae</taxon>
        <taxon>Streptomyces</taxon>
    </lineage>
</organism>
<dbReference type="Proteomes" id="UP000252698">
    <property type="component" value="Chromosome"/>
</dbReference>
<dbReference type="GeneID" id="95524673"/>
<dbReference type="RefSeq" id="WP_114248620.1">
    <property type="nucleotide sequence ID" value="NZ_CP027306.1"/>
</dbReference>
<sequence>MVPDVTRRPQLLALTATWSPIEDAATTLLTDLLASNVTGLTQPSTSRLETGAIDMARLVADFADRTLATG</sequence>
<dbReference type="AlphaFoldDB" id="A0A2Z5JPL0"/>
<protein>
    <submittedName>
        <fullName evidence="1">Uncharacterized protein</fullName>
    </submittedName>
</protein>
<evidence type="ECO:0000313" key="1">
    <source>
        <dbReference type="EMBL" id="AXE82238.1"/>
    </source>
</evidence>
<accession>A0A2Z5JPL0</accession>
<reference evidence="1 2" key="1">
    <citation type="journal article" date="2018" name="Front. Microbiol.">
        <title>Genome Sequencing of Streptomyces atratus SCSIOZH16 and Activation Production of Nocardamine via Metabolic Engineering.</title>
        <authorList>
            <person name="Li Y."/>
            <person name="Zhang C."/>
            <person name="Liu C."/>
            <person name="Ju J."/>
            <person name="Ma J."/>
        </authorList>
    </citation>
    <scope>NUCLEOTIDE SEQUENCE [LARGE SCALE GENOMIC DNA]</scope>
    <source>
        <strain evidence="1 2">SCSIO_ZH16</strain>
    </source>
</reference>